<keyword evidence="1" id="KW-0472">Membrane</keyword>
<keyword evidence="3" id="KW-1185">Reference proteome</keyword>
<feature type="transmembrane region" description="Helical" evidence="1">
    <location>
        <begin position="209"/>
        <end position="242"/>
    </location>
</feature>
<protein>
    <recommendedName>
        <fullName evidence="4">Proline and glycine rich transmembrane protein gene in bax</fullName>
    </recommendedName>
</protein>
<keyword evidence="1" id="KW-1133">Transmembrane helix</keyword>
<reference evidence="2 3" key="1">
    <citation type="submission" date="2019-07" db="EMBL/GenBank/DDBJ databases">
        <title>Whole genome shotgun sequence of Vibrio sagamiensis NBRC 104589.</title>
        <authorList>
            <person name="Hosoyama A."/>
            <person name="Uohara A."/>
            <person name="Ohji S."/>
            <person name="Ichikawa N."/>
        </authorList>
    </citation>
    <scope>NUCLEOTIDE SEQUENCE [LARGE SCALE GENOMIC DNA]</scope>
    <source>
        <strain evidence="2 3">NBRC 104589</strain>
    </source>
</reference>
<organism evidence="2 3">
    <name type="scientific">Vibrio sagamiensis NBRC 104589</name>
    <dbReference type="NCBI Taxonomy" id="1219064"/>
    <lineage>
        <taxon>Bacteria</taxon>
        <taxon>Pseudomonadati</taxon>
        <taxon>Pseudomonadota</taxon>
        <taxon>Gammaproteobacteria</taxon>
        <taxon>Vibrionales</taxon>
        <taxon>Vibrionaceae</taxon>
        <taxon>Vibrio</taxon>
    </lineage>
</organism>
<name>A0A511QBH4_9VIBR</name>
<dbReference type="AlphaFoldDB" id="A0A511QBH4"/>
<evidence type="ECO:0008006" key="4">
    <source>
        <dbReference type="Google" id="ProtNLM"/>
    </source>
</evidence>
<gene>
    <name evidence="2" type="ORF">VSA01S_06880</name>
</gene>
<feature type="transmembrane region" description="Helical" evidence="1">
    <location>
        <begin position="58"/>
        <end position="81"/>
    </location>
</feature>
<accession>A0A511QBH4</accession>
<evidence type="ECO:0000313" key="3">
    <source>
        <dbReference type="Proteomes" id="UP000321922"/>
    </source>
</evidence>
<feature type="transmembrane region" description="Helical" evidence="1">
    <location>
        <begin position="167"/>
        <end position="188"/>
    </location>
</feature>
<feature type="transmembrane region" description="Helical" evidence="1">
    <location>
        <begin position="144"/>
        <end position="161"/>
    </location>
</feature>
<evidence type="ECO:0000313" key="2">
    <source>
        <dbReference type="EMBL" id="GEM74576.1"/>
    </source>
</evidence>
<keyword evidence="1" id="KW-0812">Transmembrane</keyword>
<feature type="transmembrane region" description="Helical" evidence="1">
    <location>
        <begin position="101"/>
        <end position="123"/>
    </location>
</feature>
<dbReference type="Proteomes" id="UP000321922">
    <property type="component" value="Unassembled WGS sequence"/>
</dbReference>
<evidence type="ECO:0000256" key="1">
    <source>
        <dbReference type="SAM" id="Phobius"/>
    </source>
</evidence>
<proteinExistence type="predicted"/>
<comment type="caution">
    <text evidence="2">The sequence shown here is derived from an EMBL/GenBank/DDBJ whole genome shotgun (WGS) entry which is preliminary data.</text>
</comment>
<dbReference type="EMBL" id="BJXJ01000004">
    <property type="protein sequence ID" value="GEM74576.1"/>
    <property type="molecule type" value="Genomic_DNA"/>
</dbReference>
<sequence length="286" mass="31697">MIRITEQANPGLIMNNNFEKDVNIGGSVERALSGNYELKIGKVLNEAFQLTTKQFWSFTPAVVILLAVQIGIFFIALKLQVGDLSALFDSTKSIDLLNGNFVQAFYIASFSYEVIGAPISAGISLMAMSHAVGFNTKTQHLGKGLQFTTPVIIATIFSIVMQSIASMVFPLLSLYLSITLSQFILLICDKRIPPMRALWLSFLAVNKKIFVFTGIYLVVFLMFIIAAIFSGIGLIFVLPFFYHLKGILYREMFGIQVKIIAAENNHNGGKDDNDIDKDDKPQVFDA</sequence>